<keyword evidence="3" id="KW-1133">Transmembrane helix</keyword>
<dbReference type="InterPro" id="IPR001245">
    <property type="entry name" value="Ser-Thr/Tyr_kinase_cat_dom"/>
</dbReference>
<keyword evidence="1" id="KW-0547">Nucleotide-binding</keyword>
<sequence length="688" mass="77895">MTKLIAQTCSVSVMGYLITRNIGKFFHRRTFCRSSAKSEPRQQDTSAATAESSPSARILWAAWCSDFAFSVFGWVQTFCIVTKITPVNDFRLTLYAQAPHWSFQIASFCWMGVLAIYITSQRREQFDVMICHYVIWIFILFYWILEISAVYHRTAWYTHLATFIWKAVAAINFGIVIICWAIYARRTRKRLRNGHFVISKLVAYTICFMCFVSPNIIAELVHGTTRKYTIQMVFSALLQLWPTANGFIALTKTTWCLCFLPISQASNASAEMGGKKRYLMSQKMHELKGLEIGEKIGQGVAVVYMGKWRGAQVAVKMKAVMSEESEDDVLFQHACNLEIQEEAQVMKQLSHPNIVLFMEAGFYRGSICIISEYCARGSLRDVLVRKIHQLSWPTRIRLALGIAHGIQYLHSAKPAMIHRDLKSPNVLVDDSWHAKIADFGTLRFAEIVSSVRNSIANGRDMEPCVMTGVVGTTRWMAPEMILGNKVYTSKVDIYSLGLILWELIEGKLPFETMRWNHEIEKVILQGLRPSIDSKQCPIWWKVLVSRCWDSDPENRPTIQEVIRTLQRIAREEFCGEKNYHGTEIVSSWSEMDQNAGGSYALYAKTSGKPLAGPTKRSNCSMLTATTVSTSTSVSVLGLSPIHGAFDDHSVIKRFTFDIELSTPWKSITSDTINTFDTPLLESSSAGSF</sequence>
<dbReference type="PROSITE" id="PS50011">
    <property type="entry name" value="PROTEIN_KINASE_DOM"/>
    <property type="match status" value="1"/>
</dbReference>
<dbReference type="GO" id="GO:0005524">
    <property type="term" value="F:ATP binding"/>
    <property type="evidence" value="ECO:0007669"/>
    <property type="project" value="UniProtKB-KW"/>
</dbReference>
<protein>
    <submittedName>
        <fullName evidence="5">Protein kinase putative</fullName>
    </submittedName>
</protein>
<evidence type="ECO:0000313" key="5">
    <source>
        <dbReference type="EMBL" id="CCA13979.1"/>
    </source>
</evidence>
<keyword evidence="2" id="KW-0067">ATP-binding</keyword>
<dbReference type="Gene3D" id="1.10.510.10">
    <property type="entry name" value="Transferase(Phosphotransferase) domain 1"/>
    <property type="match status" value="1"/>
</dbReference>
<dbReference type="InterPro" id="IPR008271">
    <property type="entry name" value="Ser/Thr_kinase_AS"/>
</dbReference>
<dbReference type="Pfam" id="PF07714">
    <property type="entry name" value="PK_Tyr_Ser-Thr"/>
    <property type="match status" value="1"/>
</dbReference>
<feature type="transmembrane region" description="Helical" evidence="3">
    <location>
        <begin position="196"/>
        <end position="217"/>
    </location>
</feature>
<dbReference type="InterPro" id="IPR000719">
    <property type="entry name" value="Prot_kinase_dom"/>
</dbReference>
<dbReference type="EMBL" id="FR824046">
    <property type="protein sequence ID" value="CCA13979.1"/>
    <property type="molecule type" value="Genomic_DNA"/>
</dbReference>
<dbReference type="HOGENOM" id="CLU_400328_0_0_1"/>
<dbReference type="PANTHER" id="PTHR44329:SF298">
    <property type="entry name" value="MIXED LINEAGE KINASE DOMAIN-LIKE PROTEIN"/>
    <property type="match status" value="1"/>
</dbReference>
<dbReference type="InterPro" id="IPR011009">
    <property type="entry name" value="Kinase-like_dom_sf"/>
</dbReference>
<dbReference type="SUPFAM" id="SSF56112">
    <property type="entry name" value="Protein kinase-like (PK-like)"/>
    <property type="match status" value="1"/>
</dbReference>
<keyword evidence="3" id="KW-0812">Transmembrane</keyword>
<feature type="transmembrane region" description="Helical" evidence="3">
    <location>
        <begin position="58"/>
        <end position="81"/>
    </location>
</feature>
<dbReference type="CDD" id="cd13999">
    <property type="entry name" value="STKc_MAP3K-like"/>
    <property type="match status" value="1"/>
</dbReference>
<name>F0VYW4_9STRA</name>
<dbReference type="PROSITE" id="PS00108">
    <property type="entry name" value="PROTEIN_KINASE_ST"/>
    <property type="match status" value="1"/>
</dbReference>
<keyword evidence="5" id="KW-0808">Transferase</keyword>
<keyword evidence="3" id="KW-0472">Membrane</keyword>
<proteinExistence type="predicted"/>
<evidence type="ECO:0000256" key="3">
    <source>
        <dbReference type="SAM" id="Phobius"/>
    </source>
</evidence>
<evidence type="ECO:0000259" key="4">
    <source>
        <dbReference type="PROSITE" id="PS50011"/>
    </source>
</evidence>
<reference evidence="5" key="2">
    <citation type="submission" date="2011-02" db="EMBL/GenBank/DDBJ databases">
        <authorList>
            <person name="MacLean D."/>
        </authorList>
    </citation>
    <scope>NUCLEOTIDE SEQUENCE</scope>
</reference>
<feature type="transmembrane region" description="Helical" evidence="3">
    <location>
        <begin position="101"/>
        <end position="118"/>
    </location>
</feature>
<dbReference type="InterPro" id="IPR051681">
    <property type="entry name" value="Ser/Thr_Kinases-Pseudokinases"/>
</dbReference>
<gene>
    <name evidence="5" type="primary">AlNc14C1G115</name>
    <name evidence="5" type="ORF">ALNC14_001220</name>
</gene>
<feature type="domain" description="Protein kinase" evidence="4">
    <location>
        <begin position="290"/>
        <end position="574"/>
    </location>
</feature>
<organism evidence="5">
    <name type="scientific">Albugo laibachii Nc14</name>
    <dbReference type="NCBI Taxonomy" id="890382"/>
    <lineage>
        <taxon>Eukaryota</taxon>
        <taxon>Sar</taxon>
        <taxon>Stramenopiles</taxon>
        <taxon>Oomycota</taxon>
        <taxon>Peronosporomycetes</taxon>
        <taxon>Albuginales</taxon>
        <taxon>Albuginaceae</taxon>
        <taxon>Albugo</taxon>
    </lineage>
</organism>
<dbReference type="SMART" id="SM00220">
    <property type="entry name" value="S_TKc"/>
    <property type="match status" value="1"/>
</dbReference>
<dbReference type="GO" id="GO:0004674">
    <property type="term" value="F:protein serine/threonine kinase activity"/>
    <property type="evidence" value="ECO:0007669"/>
    <property type="project" value="TreeGrafter"/>
</dbReference>
<evidence type="ECO:0000256" key="2">
    <source>
        <dbReference type="ARBA" id="ARBA00022840"/>
    </source>
</evidence>
<dbReference type="PANTHER" id="PTHR44329">
    <property type="entry name" value="SERINE/THREONINE-PROTEIN KINASE TNNI3K-RELATED"/>
    <property type="match status" value="1"/>
</dbReference>
<feature type="transmembrane region" description="Helical" evidence="3">
    <location>
        <begin position="130"/>
        <end position="151"/>
    </location>
</feature>
<reference evidence="5" key="1">
    <citation type="journal article" date="2011" name="PLoS Biol.">
        <title>Gene gain and loss during evolution of obligate parasitism in the white rust pathogen of Arabidopsis thaliana.</title>
        <authorList>
            <person name="Kemen E."/>
            <person name="Gardiner A."/>
            <person name="Schultz-Larsen T."/>
            <person name="Kemen A.C."/>
            <person name="Balmuth A.L."/>
            <person name="Robert-Seilaniantz A."/>
            <person name="Bailey K."/>
            <person name="Holub E."/>
            <person name="Studholme D.J."/>
            <person name="Maclean D."/>
            <person name="Jones J.D."/>
        </authorList>
    </citation>
    <scope>NUCLEOTIDE SEQUENCE</scope>
</reference>
<keyword evidence="5" id="KW-0418">Kinase</keyword>
<accession>F0VYW4</accession>
<feature type="transmembrane region" description="Helical" evidence="3">
    <location>
        <begin position="163"/>
        <end position="184"/>
    </location>
</feature>
<evidence type="ECO:0000256" key="1">
    <source>
        <dbReference type="ARBA" id="ARBA00022741"/>
    </source>
</evidence>
<dbReference type="AlphaFoldDB" id="F0VYW4"/>